<proteinExistence type="predicted"/>
<organism evidence="2 3">
    <name type="scientific">Cinchona calisaya</name>
    <dbReference type="NCBI Taxonomy" id="153742"/>
    <lineage>
        <taxon>Eukaryota</taxon>
        <taxon>Viridiplantae</taxon>
        <taxon>Streptophyta</taxon>
        <taxon>Embryophyta</taxon>
        <taxon>Tracheophyta</taxon>
        <taxon>Spermatophyta</taxon>
        <taxon>Magnoliopsida</taxon>
        <taxon>eudicotyledons</taxon>
        <taxon>Gunneridae</taxon>
        <taxon>Pentapetalae</taxon>
        <taxon>asterids</taxon>
        <taxon>lamiids</taxon>
        <taxon>Gentianales</taxon>
        <taxon>Rubiaceae</taxon>
        <taxon>Cinchonoideae</taxon>
        <taxon>Cinchoneae</taxon>
        <taxon>Cinchona</taxon>
    </lineage>
</organism>
<evidence type="ECO:0000313" key="2">
    <source>
        <dbReference type="EMBL" id="KAL3534406.1"/>
    </source>
</evidence>
<comment type="caution">
    <text evidence="2">The sequence shown here is derived from an EMBL/GenBank/DDBJ whole genome shotgun (WGS) entry which is preliminary data.</text>
</comment>
<dbReference type="InterPro" id="IPR026960">
    <property type="entry name" value="RVT-Znf"/>
</dbReference>
<dbReference type="Pfam" id="PF13966">
    <property type="entry name" value="zf-RVT"/>
    <property type="match status" value="1"/>
</dbReference>
<gene>
    <name evidence="2" type="ORF">ACH5RR_002867</name>
</gene>
<dbReference type="AlphaFoldDB" id="A0ABD3AT76"/>
<sequence>MDNMNQYGNLVQSLESLLDQEDLIWRQRSKQHWYKEGDRNMNFFHVSPIIRHRANMIKALRDQHENWSTEPREFEDIIMSHFSDSTSKNLPQNDLPRVLERVSSKVLVKMNIRLLWTFMELEVTTALSHMHHLKSPGLDGFSPTFYQKYWSVISSRTNASTSFVWILDLIDVSSRTWKREVIETLCWTREVEAIMETEEFRQRGIVEGEGNSGVDEVWRKIWKLYIPTKIKHFLWRALRNILPTRVKLMETEVKLETEANITNQQLPEIPRQLRRFPWQKSPPGSFERSLGEALSRSIKRVMEIIPLASLAFLLYWDSSGALAAEPQIGSTLVVFYVHISTSL</sequence>
<dbReference type="Proteomes" id="UP001630127">
    <property type="component" value="Unassembled WGS sequence"/>
</dbReference>
<feature type="domain" description="Reverse transcriptase zinc-binding" evidence="1">
    <location>
        <begin position="215"/>
        <end position="265"/>
    </location>
</feature>
<reference evidence="2 3" key="1">
    <citation type="submission" date="2024-11" db="EMBL/GenBank/DDBJ databases">
        <title>A near-complete genome assembly of Cinchona calisaya.</title>
        <authorList>
            <person name="Lian D.C."/>
            <person name="Zhao X.W."/>
            <person name="Wei L."/>
        </authorList>
    </citation>
    <scope>NUCLEOTIDE SEQUENCE [LARGE SCALE GENOMIC DNA]</scope>
    <source>
        <tissue evidence="2">Nenye</tissue>
    </source>
</reference>
<dbReference type="EMBL" id="JBJUIK010000002">
    <property type="protein sequence ID" value="KAL3534406.1"/>
    <property type="molecule type" value="Genomic_DNA"/>
</dbReference>
<name>A0ABD3AT76_9GENT</name>
<protein>
    <recommendedName>
        <fullName evidence="1">Reverse transcriptase zinc-binding domain-containing protein</fullName>
    </recommendedName>
</protein>
<evidence type="ECO:0000259" key="1">
    <source>
        <dbReference type="Pfam" id="PF13966"/>
    </source>
</evidence>
<evidence type="ECO:0000313" key="3">
    <source>
        <dbReference type="Proteomes" id="UP001630127"/>
    </source>
</evidence>
<keyword evidence="3" id="KW-1185">Reference proteome</keyword>
<accession>A0ABD3AT76</accession>